<evidence type="ECO:0000313" key="2">
    <source>
        <dbReference type="EMBL" id="CAA9325398.1"/>
    </source>
</evidence>
<feature type="region of interest" description="Disordered" evidence="1">
    <location>
        <begin position="36"/>
        <end position="98"/>
    </location>
</feature>
<accession>A0A6J4L892</accession>
<dbReference type="EMBL" id="CADCUG010000041">
    <property type="protein sequence ID" value="CAA9325398.1"/>
    <property type="molecule type" value="Genomic_DNA"/>
</dbReference>
<gene>
    <name evidence="2" type="ORF">AVDCRST_MAG29-701</name>
</gene>
<protein>
    <submittedName>
        <fullName evidence="2">Uncharacterized protein</fullName>
    </submittedName>
</protein>
<sequence length="98" mass="10301">GRRHRGVLRLQPVRRPRAVADAIAVEADLGAARAGAAARPHRLADARPTPGHAARRLRRQAAAAGLRPGRRPRVPVEPRAPQAVESRLGRGPASAAGV</sequence>
<organism evidence="2">
    <name type="scientific">uncultured Nocardioidaceae bacterium</name>
    <dbReference type="NCBI Taxonomy" id="253824"/>
    <lineage>
        <taxon>Bacteria</taxon>
        <taxon>Bacillati</taxon>
        <taxon>Actinomycetota</taxon>
        <taxon>Actinomycetes</taxon>
        <taxon>Propionibacteriales</taxon>
        <taxon>Nocardioidaceae</taxon>
        <taxon>environmental samples</taxon>
    </lineage>
</organism>
<name>A0A6J4L892_9ACTN</name>
<feature type="non-terminal residue" evidence="2">
    <location>
        <position position="1"/>
    </location>
</feature>
<evidence type="ECO:0000256" key="1">
    <source>
        <dbReference type="SAM" id="MobiDB-lite"/>
    </source>
</evidence>
<proteinExistence type="predicted"/>
<reference evidence="2" key="1">
    <citation type="submission" date="2020-02" db="EMBL/GenBank/DDBJ databases">
        <authorList>
            <person name="Meier V. D."/>
        </authorList>
    </citation>
    <scope>NUCLEOTIDE SEQUENCE</scope>
    <source>
        <strain evidence="2">AVDCRST_MAG29</strain>
    </source>
</reference>
<feature type="non-terminal residue" evidence="2">
    <location>
        <position position="98"/>
    </location>
</feature>
<dbReference type="AlphaFoldDB" id="A0A6J4L892"/>